<dbReference type="Gene3D" id="3.40.50.10190">
    <property type="entry name" value="BRCT domain"/>
    <property type="match status" value="1"/>
</dbReference>
<dbReference type="PROSITE" id="PS01055">
    <property type="entry name" value="DNA_LIGASE_N1"/>
    <property type="match status" value="1"/>
</dbReference>
<evidence type="ECO:0000313" key="15">
    <source>
        <dbReference type="Proteomes" id="UP000320390"/>
    </source>
</evidence>
<evidence type="ECO:0000256" key="10">
    <source>
        <dbReference type="ARBA" id="ARBA00034005"/>
    </source>
</evidence>
<dbReference type="Gene3D" id="2.40.50.140">
    <property type="entry name" value="Nucleic acid-binding proteins"/>
    <property type="match status" value="1"/>
</dbReference>
<accession>A0A518EMY6</accession>
<evidence type="ECO:0000256" key="8">
    <source>
        <dbReference type="ARBA" id="ARBA00023027"/>
    </source>
</evidence>
<dbReference type="CDD" id="cd17748">
    <property type="entry name" value="BRCT_DNA_ligase_like"/>
    <property type="match status" value="1"/>
</dbReference>
<feature type="region of interest" description="Disordered" evidence="12">
    <location>
        <begin position="1"/>
        <end position="38"/>
    </location>
</feature>
<reference evidence="14 15" key="1">
    <citation type="submission" date="2019-02" db="EMBL/GenBank/DDBJ databases">
        <title>Deep-cultivation of Planctomycetes and their phenomic and genomic characterization uncovers novel biology.</title>
        <authorList>
            <person name="Wiegand S."/>
            <person name="Jogler M."/>
            <person name="Boedeker C."/>
            <person name="Pinto D."/>
            <person name="Vollmers J."/>
            <person name="Rivas-Marin E."/>
            <person name="Kohn T."/>
            <person name="Peeters S.H."/>
            <person name="Heuer A."/>
            <person name="Rast P."/>
            <person name="Oberbeckmann S."/>
            <person name="Bunk B."/>
            <person name="Jeske O."/>
            <person name="Meyerdierks A."/>
            <person name="Storesund J.E."/>
            <person name="Kallscheuer N."/>
            <person name="Luecker S."/>
            <person name="Lage O.M."/>
            <person name="Pohl T."/>
            <person name="Merkel B.J."/>
            <person name="Hornburger P."/>
            <person name="Mueller R.-W."/>
            <person name="Bruemmer F."/>
            <person name="Labrenz M."/>
            <person name="Spormann A.M."/>
            <person name="Op den Camp H."/>
            <person name="Overmann J."/>
            <person name="Amann R."/>
            <person name="Jetten M.S.M."/>
            <person name="Mascher T."/>
            <person name="Medema M.H."/>
            <person name="Devos D.P."/>
            <person name="Kaster A.-K."/>
            <person name="Ovreas L."/>
            <person name="Rohde M."/>
            <person name="Galperin M.Y."/>
            <person name="Jogler C."/>
        </authorList>
    </citation>
    <scope>NUCLEOTIDE SEQUENCE [LARGE SCALE GENOMIC DNA]</scope>
    <source>
        <strain evidence="14 15">Poly30</strain>
    </source>
</reference>
<sequence length="734" mass="81040">MEVRGPSGDTVRHAKGPQESGSTPVTKSQTEAKVKARMEELREEIRRHDQLYYNDGVSEISDADYDALFRELKSLEEANPELVTVDSPTQRVGAPLPEGGSFDKVKHVVPMLSIESLRTDEEARDFSAKVVRFLGLESDDELEWHVEPKFDGVSAALIYRKGELVQGVTRGDGVTGEDITANLRTVRDVPLKLHMKPAPETLEVRGEVLIARDRFDRFNEWRAERGQPILANARNATAGALRRSDPAEVQKYPLEFHPYSIVRCDGYELPNSHAEQMQLLAAWGFAAPALDETVQGIGGCLEYQQRMEEKRDTIPFEMDGVVAKLDDMALRTRLGTNSRTTKWQYAHKFKPVEATTVLRAIEVQVGVNGRLTPRAHVDPVQVLGVTVRHATLHNEDYVLGLGIAPGDRVFVKRAGDVIPQITGLAMEAEPSVPADWSDAIPESLKDADGGIREGAIVQYREPFAMPEHCPSCGETVVREGKYVRCPNVHGCRPQLIGRTVHMVGRSGFEIDSLGEKMIVQLYDAGFMESPADLFRLLERPDEELVALDRWGAKTVANLKKELDEKRRISLDRFLAALSIPEVGTSTARLLAKSFRTLDELREATPEQLLAIDKIGDEVAGRIRAWFEDERSASLIQSLLDSGVEIVEEESAVILGNAFEGAIVVFTGTLEKMSRFEAKKAVEAQGGRVGSSVSKATTHLVVGGKPGSKAKKAEELGVQVLLEPEFLKRLSGDDG</sequence>
<dbReference type="InterPro" id="IPR036420">
    <property type="entry name" value="BRCT_dom_sf"/>
</dbReference>
<keyword evidence="5 11" id="KW-0227">DNA damage</keyword>
<feature type="binding site" evidence="11">
    <location>
        <position position="491"/>
    </location>
    <ligand>
        <name>Zn(2+)</name>
        <dbReference type="ChEBI" id="CHEBI:29105"/>
    </ligand>
</feature>
<evidence type="ECO:0000256" key="2">
    <source>
        <dbReference type="ARBA" id="ARBA00022598"/>
    </source>
</evidence>
<dbReference type="AlphaFoldDB" id="A0A518EMY6"/>
<dbReference type="GO" id="GO:0005829">
    <property type="term" value="C:cytosol"/>
    <property type="evidence" value="ECO:0007669"/>
    <property type="project" value="TreeGrafter"/>
</dbReference>
<feature type="active site" description="N6-AMP-lysine intermediate" evidence="11">
    <location>
        <position position="149"/>
    </location>
</feature>
<dbReference type="PIRSF" id="PIRSF001604">
    <property type="entry name" value="LigA"/>
    <property type="match status" value="1"/>
</dbReference>
<dbReference type="Gene3D" id="1.10.287.610">
    <property type="entry name" value="Helix hairpin bin"/>
    <property type="match status" value="1"/>
</dbReference>
<dbReference type="Gene3D" id="6.20.10.30">
    <property type="match status" value="1"/>
</dbReference>
<keyword evidence="15" id="KW-1185">Reference proteome</keyword>
<dbReference type="SUPFAM" id="SSF56091">
    <property type="entry name" value="DNA ligase/mRNA capping enzyme, catalytic domain"/>
    <property type="match status" value="1"/>
</dbReference>
<dbReference type="InterPro" id="IPR001357">
    <property type="entry name" value="BRCT_dom"/>
</dbReference>
<feature type="binding site" evidence="11">
    <location>
        <position position="324"/>
    </location>
    <ligand>
        <name>NAD(+)</name>
        <dbReference type="ChEBI" id="CHEBI:57540"/>
    </ligand>
</feature>
<keyword evidence="2 11" id="KW-0436">Ligase</keyword>
<dbReference type="InterPro" id="IPR013839">
    <property type="entry name" value="DNAligase_adenylation"/>
</dbReference>
<dbReference type="Pfam" id="PF00533">
    <property type="entry name" value="BRCT"/>
    <property type="match status" value="1"/>
</dbReference>
<comment type="similarity">
    <text evidence="11">Belongs to the NAD-dependent DNA ligase family. LigA subfamily.</text>
</comment>
<dbReference type="GO" id="GO:0006281">
    <property type="term" value="P:DNA repair"/>
    <property type="evidence" value="ECO:0007669"/>
    <property type="project" value="UniProtKB-KW"/>
</dbReference>
<evidence type="ECO:0000256" key="4">
    <source>
        <dbReference type="ARBA" id="ARBA00022723"/>
    </source>
</evidence>
<feature type="binding site" evidence="11">
    <location>
        <position position="472"/>
    </location>
    <ligand>
        <name>Zn(2+)</name>
        <dbReference type="ChEBI" id="CHEBI:29105"/>
    </ligand>
</feature>
<comment type="function">
    <text evidence="1 11">DNA ligase that catalyzes the formation of phosphodiester linkages between 5'-phosphoryl and 3'-hydroxyl groups in double-stranded DNA using NAD as a coenzyme and as the energy source for the reaction. It is essential for DNA replication and repair of damaged DNA.</text>
</comment>
<dbReference type="SMART" id="SM00292">
    <property type="entry name" value="BRCT"/>
    <property type="match status" value="1"/>
</dbReference>
<dbReference type="EMBL" id="CP036434">
    <property type="protein sequence ID" value="QDV05458.1"/>
    <property type="molecule type" value="Genomic_DNA"/>
</dbReference>
<comment type="cofactor">
    <cofactor evidence="11">
        <name>Mg(2+)</name>
        <dbReference type="ChEBI" id="CHEBI:18420"/>
    </cofactor>
    <cofactor evidence="11">
        <name>Mn(2+)</name>
        <dbReference type="ChEBI" id="CHEBI:29035"/>
    </cofactor>
</comment>
<dbReference type="InterPro" id="IPR013840">
    <property type="entry name" value="DNAligase_N"/>
</dbReference>
<dbReference type="Pfam" id="PF12826">
    <property type="entry name" value="HHH_2"/>
    <property type="match status" value="1"/>
</dbReference>
<name>A0A518EMY6_9BACT</name>
<dbReference type="InterPro" id="IPR010994">
    <property type="entry name" value="RuvA_2-like"/>
</dbReference>
<evidence type="ECO:0000256" key="9">
    <source>
        <dbReference type="ARBA" id="ARBA00023204"/>
    </source>
</evidence>
<dbReference type="SUPFAM" id="SSF52113">
    <property type="entry name" value="BRCT domain"/>
    <property type="match status" value="1"/>
</dbReference>
<evidence type="ECO:0000256" key="3">
    <source>
        <dbReference type="ARBA" id="ARBA00022705"/>
    </source>
</evidence>
<dbReference type="PANTHER" id="PTHR23389:SF9">
    <property type="entry name" value="DNA LIGASE"/>
    <property type="match status" value="1"/>
</dbReference>
<dbReference type="GO" id="GO:0003911">
    <property type="term" value="F:DNA ligase (NAD+) activity"/>
    <property type="evidence" value="ECO:0007669"/>
    <property type="project" value="UniProtKB-UniRule"/>
</dbReference>
<dbReference type="InterPro" id="IPR001679">
    <property type="entry name" value="DNA_ligase"/>
</dbReference>
<dbReference type="InterPro" id="IPR004150">
    <property type="entry name" value="NAD_DNA_ligase_OB"/>
</dbReference>
<dbReference type="SUPFAM" id="SSF50249">
    <property type="entry name" value="Nucleic acid-binding proteins"/>
    <property type="match status" value="1"/>
</dbReference>
<keyword evidence="4 11" id="KW-0479">Metal-binding</keyword>
<dbReference type="SMART" id="SM00532">
    <property type="entry name" value="LIGANc"/>
    <property type="match status" value="1"/>
</dbReference>
<dbReference type="NCBIfam" id="NF005932">
    <property type="entry name" value="PRK07956.1"/>
    <property type="match status" value="1"/>
</dbReference>
<dbReference type="GO" id="GO:0006260">
    <property type="term" value="P:DNA replication"/>
    <property type="evidence" value="ECO:0007669"/>
    <property type="project" value="UniProtKB-KW"/>
</dbReference>
<feature type="binding site" evidence="11">
    <location>
        <begin position="113"/>
        <end position="114"/>
    </location>
    <ligand>
        <name>NAD(+)</name>
        <dbReference type="ChEBI" id="CHEBI:57540"/>
    </ligand>
</feature>
<feature type="binding site" evidence="11">
    <location>
        <position position="485"/>
    </location>
    <ligand>
        <name>Zn(2+)</name>
        <dbReference type="ChEBI" id="CHEBI:29105"/>
    </ligand>
</feature>
<dbReference type="InterPro" id="IPR041663">
    <property type="entry name" value="DisA/LigA_HHH"/>
</dbReference>
<keyword evidence="8 11" id="KW-0520">NAD</keyword>
<dbReference type="Gene3D" id="3.30.470.30">
    <property type="entry name" value="DNA ligase/mRNA capping enzyme"/>
    <property type="match status" value="1"/>
</dbReference>
<dbReference type="PROSITE" id="PS50172">
    <property type="entry name" value="BRCT"/>
    <property type="match status" value="1"/>
</dbReference>
<dbReference type="CDD" id="cd00114">
    <property type="entry name" value="LIGANc"/>
    <property type="match status" value="1"/>
</dbReference>
<evidence type="ECO:0000256" key="11">
    <source>
        <dbReference type="HAMAP-Rule" id="MF_01588"/>
    </source>
</evidence>
<keyword evidence="6 11" id="KW-0862">Zinc</keyword>
<keyword evidence="3 11" id="KW-0235">DNA replication</keyword>
<dbReference type="EC" id="6.5.1.2" evidence="11"/>
<feature type="compositionally biased region" description="Polar residues" evidence="12">
    <location>
        <begin position="19"/>
        <end position="29"/>
    </location>
</feature>
<proteinExistence type="inferred from homology"/>
<dbReference type="Gene3D" id="1.10.150.20">
    <property type="entry name" value="5' to 3' exonuclease, C-terminal subdomain"/>
    <property type="match status" value="2"/>
</dbReference>
<keyword evidence="7 11" id="KW-0460">Magnesium</keyword>
<comment type="catalytic activity">
    <reaction evidence="10 11">
        <text>NAD(+) + (deoxyribonucleotide)n-3'-hydroxyl + 5'-phospho-(deoxyribonucleotide)m = (deoxyribonucleotide)n+m + AMP + beta-nicotinamide D-nucleotide.</text>
        <dbReference type="EC" id="6.5.1.2"/>
    </reaction>
</comment>
<organism evidence="14 15">
    <name type="scientific">Saltatorellus ferox</name>
    <dbReference type="NCBI Taxonomy" id="2528018"/>
    <lineage>
        <taxon>Bacteria</taxon>
        <taxon>Pseudomonadati</taxon>
        <taxon>Planctomycetota</taxon>
        <taxon>Planctomycetia</taxon>
        <taxon>Planctomycetia incertae sedis</taxon>
        <taxon>Saltatorellus</taxon>
    </lineage>
</organism>
<evidence type="ECO:0000256" key="5">
    <source>
        <dbReference type="ARBA" id="ARBA00022763"/>
    </source>
</evidence>
<feature type="binding site" evidence="11">
    <location>
        <begin position="62"/>
        <end position="66"/>
    </location>
    <ligand>
        <name>NAD(+)</name>
        <dbReference type="ChEBI" id="CHEBI:57540"/>
    </ligand>
</feature>
<evidence type="ECO:0000259" key="13">
    <source>
        <dbReference type="PROSITE" id="PS50172"/>
    </source>
</evidence>
<protein>
    <recommendedName>
        <fullName evidence="11">DNA ligase</fullName>
        <ecNumber evidence="11">6.5.1.2</ecNumber>
    </recommendedName>
    <alternativeName>
        <fullName evidence="11">Polydeoxyribonucleotide synthase [NAD(+)]</fullName>
    </alternativeName>
</protein>
<evidence type="ECO:0000256" key="6">
    <source>
        <dbReference type="ARBA" id="ARBA00022833"/>
    </source>
</evidence>
<dbReference type="InterPro" id="IPR018239">
    <property type="entry name" value="DNA_ligase_AS"/>
</dbReference>
<dbReference type="InterPro" id="IPR012340">
    <property type="entry name" value="NA-bd_OB-fold"/>
</dbReference>
<keyword evidence="9 11" id="KW-0234">DNA repair</keyword>
<evidence type="ECO:0000313" key="14">
    <source>
        <dbReference type="EMBL" id="QDV05458.1"/>
    </source>
</evidence>
<feature type="binding site" evidence="11">
    <location>
        <position position="147"/>
    </location>
    <ligand>
        <name>NAD(+)</name>
        <dbReference type="ChEBI" id="CHEBI:57540"/>
    </ligand>
</feature>
<dbReference type="SUPFAM" id="SSF47781">
    <property type="entry name" value="RuvA domain 2-like"/>
    <property type="match status" value="1"/>
</dbReference>
<dbReference type="Pfam" id="PF03120">
    <property type="entry name" value="OB_DNA_ligase"/>
    <property type="match status" value="1"/>
</dbReference>
<feature type="binding site" evidence="11">
    <location>
        <position position="469"/>
    </location>
    <ligand>
        <name>Zn(2+)</name>
        <dbReference type="ChEBI" id="CHEBI:29105"/>
    </ligand>
</feature>
<feature type="binding site" evidence="11">
    <location>
        <position position="207"/>
    </location>
    <ligand>
        <name>NAD(+)</name>
        <dbReference type="ChEBI" id="CHEBI:57540"/>
    </ligand>
</feature>
<dbReference type="PANTHER" id="PTHR23389">
    <property type="entry name" value="CHROMOSOME TRANSMISSION FIDELITY FACTOR 18"/>
    <property type="match status" value="1"/>
</dbReference>
<feature type="binding site" evidence="11">
    <location>
        <position position="348"/>
    </location>
    <ligand>
        <name>NAD(+)</name>
        <dbReference type="ChEBI" id="CHEBI:57540"/>
    </ligand>
</feature>
<feature type="binding site" evidence="11">
    <location>
        <position position="170"/>
    </location>
    <ligand>
        <name>NAD(+)</name>
        <dbReference type="ChEBI" id="CHEBI:57540"/>
    </ligand>
</feature>
<dbReference type="HAMAP" id="MF_01588">
    <property type="entry name" value="DNA_ligase_A"/>
    <property type="match status" value="1"/>
</dbReference>
<dbReference type="Proteomes" id="UP000320390">
    <property type="component" value="Chromosome"/>
</dbReference>
<evidence type="ECO:0000256" key="1">
    <source>
        <dbReference type="ARBA" id="ARBA00004067"/>
    </source>
</evidence>
<evidence type="ECO:0000256" key="12">
    <source>
        <dbReference type="SAM" id="MobiDB-lite"/>
    </source>
</evidence>
<gene>
    <name evidence="11 14" type="primary">ligA</name>
    <name evidence="14" type="ORF">Poly30_09550</name>
</gene>
<dbReference type="FunFam" id="1.10.150.20:FF:000006">
    <property type="entry name" value="DNA ligase"/>
    <property type="match status" value="1"/>
</dbReference>
<keyword evidence="11" id="KW-0464">Manganese</keyword>
<dbReference type="Pfam" id="PF01653">
    <property type="entry name" value="DNA_ligase_aden"/>
    <property type="match status" value="1"/>
</dbReference>
<dbReference type="GO" id="GO:0046872">
    <property type="term" value="F:metal ion binding"/>
    <property type="evidence" value="ECO:0007669"/>
    <property type="project" value="UniProtKB-KW"/>
</dbReference>
<feature type="domain" description="BRCT" evidence="13">
    <location>
        <begin position="653"/>
        <end position="726"/>
    </location>
</feature>
<evidence type="ECO:0000256" key="7">
    <source>
        <dbReference type="ARBA" id="ARBA00022842"/>
    </source>
</evidence>